<evidence type="ECO:0000313" key="3">
    <source>
        <dbReference type="Proteomes" id="UP000095541"/>
    </source>
</evidence>
<reference evidence="2 3" key="1">
    <citation type="submission" date="2015-09" db="EMBL/GenBank/DDBJ databases">
        <authorList>
            <consortium name="Pathogen Informatics"/>
        </authorList>
    </citation>
    <scope>NUCLEOTIDE SEQUENCE [LARGE SCALE GENOMIC DNA]</scope>
    <source>
        <strain evidence="2 3">2789STDY5834945</strain>
    </source>
</reference>
<dbReference type="InterPro" id="IPR025272">
    <property type="entry name" value="SocA_Panacea"/>
</dbReference>
<organism evidence="2 3">
    <name type="scientific">Bacteroides thetaiotaomicron</name>
    <dbReference type="NCBI Taxonomy" id="818"/>
    <lineage>
        <taxon>Bacteria</taxon>
        <taxon>Pseudomonadati</taxon>
        <taxon>Bacteroidota</taxon>
        <taxon>Bacteroidia</taxon>
        <taxon>Bacteroidales</taxon>
        <taxon>Bacteroidaceae</taxon>
        <taxon>Bacteroides</taxon>
    </lineage>
</organism>
<proteinExistence type="predicted"/>
<evidence type="ECO:0000313" key="2">
    <source>
        <dbReference type="EMBL" id="CUQ24466.1"/>
    </source>
</evidence>
<protein>
    <recommendedName>
        <fullName evidence="1">Antitoxin SocA-like Panacea domain-containing protein</fullName>
    </recommendedName>
</protein>
<name>A0A174UT11_BACT4</name>
<feature type="domain" description="Antitoxin SocA-like Panacea" evidence="1">
    <location>
        <begin position="58"/>
        <end position="144"/>
    </location>
</feature>
<dbReference type="Proteomes" id="UP000095541">
    <property type="component" value="Unassembled WGS sequence"/>
</dbReference>
<gene>
    <name evidence="2" type="ORF">ERS852557_03151</name>
</gene>
<sequence length="174" mass="20505">MNKIYAFDYMLSLFEEWYNEENKEQNREFKNCSKLSMLKLLFLTAVPKGEDTIDLLDTFDNFCALPYGPVESDIYNAIQRDGLPSFVLSERSITKKKGVTLPYNEEDYLPVKKAVDALKEKNRLLILLNAFDLVEITHKWESWKRSINFAKLIDVSSYKMTVESIRNDRNKYFE</sequence>
<evidence type="ECO:0000259" key="1">
    <source>
        <dbReference type="Pfam" id="PF13274"/>
    </source>
</evidence>
<accession>A0A174UT11</accession>
<dbReference type="EMBL" id="CZBI01000004">
    <property type="protein sequence ID" value="CUQ24466.1"/>
    <property type="molecule type" value="Genomic_DNA"/>
</dbReference>
<dbReference type="RefSeq" id="WP_055219992.1">
    <property type="nucleotide sequence ID" value="NZ_CZBI01000004.1"/>
</dbReference>
<dbReference type="AlphaFoldDB" id="A0A174UT11"/>
<dbReference type="Pfam" id="PF13274">
    <property type="entry name" value="SocA_Panacea"/>
    <property type="match status" value="1"/>
</dbReference>